<dbReference type="InterPro" id="IPR036390">
    <property type="entry name" value="WH_DNA-bd_sf"/>
</dbReference>
<keyword evidence="3" id="KW-1185">Reference proteome</keyword>
<gene>
    <name evidence="2" type="ORF">BHU72_10590</name>
</gene>
<proteinExistence type="predicted"/>
<dbReference type="OrthoDB" id="9808762at2"/>
<dbReference type="SUPFAM" id="SSF46785">
    <property type="entry name" value="Winged helix' DNA-binding domain"/>
    <property type="match status" value="1"/>
</dbReference>
<accession>A0A1E5L2C4</accession>
<dbReference type="Proteomes" id="UP000095255">
    <property type="component" value="Unassembled WGS sequence"/>
</dbReference>
<dbReference type="InterPro" id="IPR011991">
    <property type="entry name" value="ArsR-like_HTH"/>
</dbReference>
<dbReference type="STRING" id="1390249.BHU72_10590"/>
<dbReference type="EMBL" id="MJAT01000039">
    <property type="protein sequence ID" value="OEH84254.1"/>
    <property type="molecule type" value="Genomic_DNA"/>
</dbReference>
<dbReference type="InterPro" id="IPR036388">
    <property type="entry name" value="WH-like_DNA-bd_sf"/>
</dbReference>
<dbReference type="InterPro" id="IPR027395">
    <property type="entry name" value="WH_DNA-bd_dom"/>
</dbReference>
<dbReference type="AlphaFoldDB" id="A0A1E5L2C4"/>
<name>A0A1E5L2C4_9FIRM</name>
<dbReference type="PANTHER" id="PTHR37318:SF1">
    <property type="entry name" value="BSL7504 PROTEIN"/>
    <property type="match status" value="1"/>
</dbReference>
<comment type="caution">
    <text evidence="2">The sequence shown here is derived from an EMBL/GenBank/DDBJ whole genome shotgun (WGS) entry which is preliminary data.</text>
</comment>
<evidence type="ECO:0000259" key="1">
    <source>
        <dbReference type="Pfam" id="PF13601"/>
    </source>
</evidence>
<dbReference type="Gene3D" id="1.10.10.10">
    <property type="entry name" value="Winged helix-like DNA-binding domain superfamily/Winged helix DNA-binding domain"/>
    <property type="match status" value="1"/>
</dbReference>
<reference evidence="2 3" key="1">
    <citation type="submission" date="2016-09" db="EMBL/GenBank/DDBJ databases">
        <title>Desulfuribacillus arsenicus sp. nov., an obligately anaerobic, dissimilatory arsenic- and antimonate-reducing bacterium isolated from anoxic sediments.</title>
        <authorList>
            <person name="Abin C.A."/>
            <person name="Hollibaugh J.T."/>
        </authorList>
    </citation>
    <scope>NUCLEOTIDE SEQUENCE [LARGE SCALE GENOMIC DNA]</scope>
    <source>
        <strain evidence="2 3">MLFW-2</strain>
    </source>
</reference>
<dbReference type="PANTHER" id="PTHR37318">
    <property type="entry name" value="BSL7504 PROTEIN"/>
    <property type="match status" value="1"/>
</dbReference>
<protein>
    <submittedName>
        <fullName evidence="2">MarR family transcriptional regulator</fullName>
    </submittedName>
</protein>
<dbReference type="CDD" id="cd00090">
    <property type="entry name" value="HTH_ARSR"/>
    <property type="match status" value="1"/>
</dbReference>
<evidence type="ECO:0000313" key="3">
    <source>
        <dbReference type="Proteomes" id="UP000095255"/>
    </source>
</evidence>
<organism evidence="2 3">
    <name type="scientific">Desulfuribacillus stibiiarsenatis</name>
    <dbReference type="NCBI Taxonomy" id="1390249"/>
    <lineage>
        <taxon>Bacteria</taxon>
        <taxon>Bacillati</taxon>
        <taxon>Bacillota</taxon>
        <taxon>Desulfuribacillia</taxon>
        <taxon>Desulfuribacillales</taxon>
        <taxon>Desulfuribacillaceae</taxon>
        <taxon>Desulfuribacillus</taxon>
    </lineage>
</organism>
<feature type="domain" description="Winged helix DNA-binding" evidence="1">
    <location>
        <begin position="14"/>
        <end position="92"/>
    </location>
</feature>
<dbReference type="Pfam" id="PF13601">
    <property type="entry name" value="HTH_34"/>
    <property type="match status" value="1"/>
</dbReference>
<evidence type="ECO:0000313" key="2">
    <source>
        <dbReference type="EMBL" id="OEH84254.1"/>
    </source>
</evidence>
<sequence>MEINNIPEAFTLPLRLSLISCLVRGQKTFNEIKLITKATDGNISVQLSKLQKWGYVESEKKIIDKKMQTVYSLTSFGRDELEEYVVLLETIIRDSSLTVD</sequence>